<dbReference type="Gramene" id="TraesJAG1B03G00225870.1">
    <property type="protein sequence ID" value="TraesJAG1B03G00225870.1"/>
    <property type="gene ID" value="TraesJAG1B03G00225870"/>
</dbReference>
<dbReference type="Gramene" id="TraesCS1B02G103900.1">
    <property type="protein sequence ID" value="TraesCS1B02G103900.1"/>
    <property type="gene ID" value="TraesCS1B02G103900"/>
</dbReference>
<dbReference type="EnsemblPlants" id="TraesCS1B02G103900.1">
    <property type="protein sequence ID" value="TraesCS1B02G103900.1"/>
    <property type="gene ID" value="TraesCS1B02G103900"/>
</dbReference>
<dbReference type="Gramene" id="TraesSTA1B03G00224530.1">
    <property type="protein sequence ID" value="TraesSTA1B03G00224530.1"/>
    <property type="gene ID" value="TraesSTA1B03G00224530"/>
</dbReference>
<evidence type="ECO:0000313" key="2">
    <source>
        <dbReference type="Proteomes" id="UP000019116"/>
    </source>
</evidence>
<proteinExistence type="predicted"/>
<reference evidence="1" key="2">
    <citation type="submission" date="2018-10" db="UniProtKB">
        <authorList>
            <consortium name="EnsemblPlants"/>
        </authorList>
    </citation>
    <scope>IDENTIFICATION</scope>
</reference>
<dbReference type="Gramene" id="TraesROB_scaffold_053750_01G000200.1">
    <property type="protein sequence ID" value="TraesROB_scaffold_053750_01G000200.1"/>
    <property type="gene ID" value="TraesROB_scaffold_053750_01G000200"/>
</dbReference>
<dbReference type="Gramene" id="TraesNOR1B03G00229580.1">
    <property type="protein sequence ID" value="TraesNOR1B03G00229580.1"/>
    <property type="gene ID" value="TraesNOR1B03G00229580"/>
</dbReference>
<dbReference type="Proteomes" id="UP000019116">
    <property type="component" value="Chromosome 1B"/>
</dbReference>
<accession>A0A3B5YSY4</accession>
<dbReference type="Gramene" id="TraesCS1B03G0278400.1">
    <property type="protein sequence ID" value="TraesCS1B03G0278400.1.CDS"/>
    <property type="gene ID" value="TraesCS1B03G0278400"/>
</dbReference>
<dbReference type="Gramene" id="TraesPARA_EIv1.0_0130880.1">
    <property type="protein sequence ID" value="TraesPARA_EIv1.0_0130880.1.CDS"/>
    <property type="gene ID" value="TraesPARA_EIv1.0_0130880"/>
</dbReference>
<dbReference type="Gramene" id="TraesLDM1B03G00225890.1">
    <property type="protein sequence ID" value="TraesLDM1B03G00225890.1"/>
    <property type="gene ID" value="TraesLDM1B03G00225890"/>
</dbReference>
<keyword evidence="2" id="KW-1185">Reference proteome</keyword>
<evidence type="ECO:0000313" key="1">
    <source>
        <dbReference type="EnsemblPlants" id="TraesCS1B02G103900.1"/>
    </source>
</evidence>
<sequence>MTGSAAAVHHHSSAPVFFNSVRRLAAYCPPSFLHIAAEETIEELGDKVKGKHKVHGGAEIDLYESCYFL</sequence>
<organism evidence="1">
    <name type="scientific">Triticum aestivum</name>
    <name type="common">Wheat</name>
    <dbReference type="NCBI Taxonomy" id="4565"/>
    <lineage>
        <taxon>Eukaryota</taxon>
        <taxon>Viridiplantae</taxon>
        <taxon>Streptophyta</taxon>
        <taxon>Embryophyta</taxon>
        <taxon>Tracheophyta</taxon>
        <taxon>Spermatophyta</taxon>
        <taxon>Magnoliopsida</taxon>
        <taxon>Liliopsida</taxon>
        <taxon>Poales</taxon>
        <taxon>Poaceae</taxon>
        <taxon>BOP clade</taxon>
        <taxon>Pooideae</taxon>
        <taxon>Triticodae</taxon>
        <taxon>Triticeae</taxon>
        <taxon>Triticinae</taxon>
        <taxon>Triticum</taxon>
    </lineage>
</organism>
<dbReference type="Gramene" id="TraesLAC1B03G00229700.1">
    <property type="protein sequence ID" value="TraesLAC1B03G00229700.1"/>
    <property type="gene ID" value="TraesLAC1B03G00229700"/>
</dbReference>
<dbReference type="Gramene" id="TraesSYM1B03G00231600.1">
    <property type="protein sequence ID" value="TraesSYM1B03G00231600.1"/>
    <property type="gene ID" value="TraesSYM1B03G00231600"/>
</dbReference>
<name>A0A3B5YSY4_WHEAT</name>
<reference evidence="1" key="1">
    <citation type="submission" date="2018-08" db="EMBL/GenBank/DDBJ databases">
        <authorList>
            <person name="Rossello M."/>
        </authorList>
    </citation>
    <scope>NUCLEOTIDE SEQUENCE [LARGE SCALE GENOMIC DNA]</scope>
    <source>
        <strain evidence="1">cv. Chinese Spring</strain>
    </source>
</reference>
<dbReference type="Gramene" id="TraesCLE_scaffold_000486_01G000200.1">
    <property type="protein sequence ID" value="TraesCLE_scaffold_000486_01G000200.1"/>
    <property type="gene ID" value="TraesCLE_scaffold_000486_01G000200"/>
</dbReference>
<protein>
    <submittedName>
        <fullName evidence="1">Uncharacterized protein</fullName>
    </submittedName>
</protein>
<dbReference type="Gramene" id="TraesMAC1B03G00228550.1">
    <property type="protein sequence ID" value="TraesMAC1B03G00228550.1"/>
    <property type="gene ID" value="TraesMAC1B03G00228550"/>
</dbReference>
<dbReference type="AlphaFoldDB" id="A0A3B5YSY4"/>